<keyword evidence="15" id="KW-0067">ATP-binding</keyword>
<evidence type="ECO:0000313" key="25">
    <source>
        <dbReference type="EMBL" id="KAJ8753788.1"/>
    </source>
</evidence>
<keyword evidence="11 23" id="KW-0732">Signal</keyword>
<dbReference type="SUPFAM" id="SSF52058">
    <property type="entry name" value="L domain-like"/>
    <property type="match status" value="2"/>
</dbReference>
<evidence type="ECO:0000256" key="3">
    <source>
        <dbReference type="ARBA" id="ARBA00009592"/>
    </source>
</evidence>
<dbReference type="GO" id="GO:0005524">
    <property type="term" value="F:ATP binding"/>
    <property type="evidence" value="ECO:0007669"/>
    <property type="project" value="UniProtKB-KW"/>
</dbReference>
<evidence type="ECO:0000256" key="9">
    <source>
        <dbReference type="ARBA" id="ARBA00022679"/>
    </source>
</evidence>
<evidence type="ECO:0000259" key="24">
    <source>
        <dbReference type="PROSITE" id="PS50011"/>
    </source>
</evidence>
<dbReference type="InterPro" id="IPR055414">
    <property type="entry name" value="LRR_R13L4/SHOC2-like"/>
</dbReference>
<evidence type="ECO:0000256" key="2">
    <source>
        <dbReference type="ARBA" id="ARBA00008684"/>
    </source>
</evidence>
<keyword evidence="9" id="KW-0808">Transferase</keyword>
<keyword evidence="14" id="KW-0418">Kinase</keyword>
<dbReference type="InterPro" id="IPR001245">
    <property type="entry name" value="Ser-Thr/Tyr_kinase_cat_dom"/>
</dbReference>
<dbReference type="FunFam" id="3.80.10.10:FF:000288">
    <property type="entry name" value="LRR receptor-like serine/threonine-protein kinase EFR"/>
    <property type="match status" value="1"/>
</dbReference>
<dbReference type="SMART" id="SM00220">
    <property type="entry name" value="S_TKc"/>
    <property type="match status" value="1"/>
</dbReference>
<keyword evidence="13" id="KW-0547">Nucleotide-binding</keyword>
<accession>A0AAV8SP02</accession>
<keyword evidence="26" id="KW-1185">Reference proteome</keyword>
<evidence type="ECO:0000313" key="26">
    <source>
        <dbReference type="Proteomes" id="UP001159364"/>
    </source>
</evidence>
<keyword evidence="16 22" id="KW-1133">Transmembrane helix</keyword>
<dbReference type="GO" id="GO:0005886">
    <property type="term" value="C:plasma membrane"/>
    <property type="evidence" value="ECO:0007669"/>
    <property type="project" value="UniProtKB-SubCell"/>
</dbReference>
<comment type="similarity">
    <text evidence="2">Belongs to the protein kinase superfamily. Ser/Thr protein kinase family.</text>
</comment>
<keyword evidence="10 22" id="KW-0812">Transmembrane</keyword>
<dbReference type="InterPro" id="IPR008271">
    <property type="entry name" value="Ser/Thr_kinase_AS"/>
</dbReference>
<evidence type="ECO:0000256" key="1">
    <source>
        <dbReference type="ARBA" id="ARBA00004251"/>
    </source>
</evidence>
<evidence type="ECO:0000256" key="12">
    <source>
        <dbReference type="ARBA" id="ARBA00022737"/>
    </source>
</evidence>
<evidence type="ECO:0000256" key="6">
    <source>
        <dbReference type="ARBA" id="ARBA00022527"/>
    </source>
</evidence>
<dbReference type="Gene3D" id="3.80.10.10">
    <property type="entry name" value="Ribonuclease Inhibitor"/>
    <property type="match status" value="3"/>
</dbReference>
<dbReference type="EC" id="2.7.11.1" evidence="4"/>
<feature type="chain" id="PRO_5043529853" description="non-specific serine/threonine protein kinase" evidence="23">
    <location>
        <begin position="33"/>
        <end position="947"/>
    </location>
</feature>
<dbReference type="InterPro" id="IPR032675">
    <property type="entry name" value="LRR_dom_sf"/>
</dbReference>
<keyword evidence="8" id="KW-0433">Leucine-rich repeat</keyword>
<comment type="similarity">
    <text evidence="3">Belongs to the RLP family.</text>
</comment>
<dbReference type="Pfam" id="PF00560">
    <property type="entry name" value="LRR_1"/>
    <property type="match status" value="2"/>
</dbReference>
<dbReference type="PROSITE" id="PS00108">
    <property type="entry name" value="PROTEIN_KINASE_ST"/>
    <property type="match status" value="1"/>
</dbReference>
<evidence type="ECO:0000256" key="14">
    <source>
        <dbReference type="ARBA" id="ARBA00022777"/>
    </source>
</evidence>
<dbReference type="Gene3D" id="1.10.510.10">
    <property type="entry name" value="Transferase(Phosphotransferase) domain 1"/>
    <property type="match status" value="1"/>
</dbReference>
<protein>
    <recommendedName>
        <fullName evidence="4">non-specific serine/threonine protein kinase</fullName>
        <ecNumber evidence="4">2.7.11.1</ecNumber>
    </recommendedName>
</protein>
<reference evidence="25 26" key="1">
    <citation type="submission" date="2021-09" db="EMBL/GenBank/DDBJ databases">
        <title>Genomic insights and catalytic innovation underlie evolution of tropane alkaloids biosynthesis.</title>
        <authorList>
            <person name="Wang Y.-J."/>
            <person name="Tian T."/>
            <person name="Huang J.-P."/>
            <person name="Huang S.-X."/>
        </authorList>
    </citation>
    <scope>NUCLEOTIDE SEQUENCE [LARGE SCALE GENOMIC DNA]</scope>
    <source>
        <strain evidence="25">KIB-2018</strain>
        <tissue evidence="25">Leaf</tissue>
    </source>
</reference>
<dbReference type="SUPFAM" id="SSF56112">
    <property type="entry name" value="Protein kinase-like (PK-like)"/>
    <property type="match status" value="1"/>
</dbReference>
<dbReference type="InterPro" id="IPR001611">
    <property type="entry name" value="Leu-rich_rpt"/>
</dbReference>
<keyword evidence="12" id="KW-0677">Repeat</keyword>
<evidence type="ECO:0000256" key="10">
    <source>
        <dbReference type="ARBA" id="ARBA00022692"/>
    </source>
</evidence>
<dbReference type="Pfam" id="PF08263">
    <property type="entry name" value="LRRNT_2"/>
    <property type="match status" value="1"/>
</dbReference>
<dbReference type="EMBL" id="JAIWQS010000009">
    <property type="protein sequence ID" value="KAJ8753788.1"/>
    <property type="molecule type" value="Genomic_DNA"/>
</dbReference>
<dbReference type="Gene3D" id="3.30.200.20">
    <property type="entry name" value="Phosphorylase Kinase, domain 1"/>
    <property type="match status" value="1"/>
</dbReference>
<evidence type="ECO:0000256" key="17">
    <source>
        <dbReference type="ARBA" id="ARBA00023136"/>
    </source>
</evidence>
<keyword evidence="6" id="KW-0723">Serine/threonine-protein kinase</keyword>
<evidence type="ECO:0000256" key="5">
    <source>
        <dbReference type="ARBA" id="ARBA00022475"/>
    </source>
</evidence>
<evidence type="ECO:0000256" key="13">
    <source>
        <dbReference type="ARBA" id="ARBA00022741"/>
    </source>
</evidence>
<comment type="catalytic activity">
    <reaction evidence="21">
        <text>L-seryl-[protein] + ATP = O-phospho-L-seryl-[protein] + ADP + H(+)</text>
        <dbReference type="Rhea" id="RHEA:17989"/>
        <dbReference type="Rhea" id="RHEA-COMP:9863"/>
        <dbReference type="Rhea" id="RHEA-COMP:11604"/>
        <dbReference type="ChEBI" id="CHEBI:15378"/>
        <dbReference type="ChEBI" id="CHEBI:29999"/>
        <dbReference type="ChEBI" id="CHEBI:30616"/>
        <dbReference type="ChEBI" id="CHEBI:83421"/>
        <dbReference type="ChEBI" id="CHEBI:456216"/>
        <dbReference type="EC" id="2.7.11.1"/>
    </reaction>
</comment>
<gene>
    <name evidence="25" type="ORF">K2173_000042</name>
</gene>
<dbReference type="PANTHER" id="PTHR27008">
    <property type="entry name" value="OS04G0122200 PROTEIN"/>
    <property type="match status" value="1"/>
</dbReference>
<dbReference type="FunFam" id="1.10.510.10:FF:000358">
    <property type="entry name" value="Putative leucine-rich repeat receptor-like serine/threonine-protein kinase"/>
    <property type="match status" value="1"/>
</dbReference>
<evidence type="ECO:0000256" key="4">
    <source>
        <dbReference type="ARBA" id="ARBA00012513"/>
    </source>
</evidence>
<comment type="subcellular location">
    <subcellularLocation>
        <location evidence="1">Cell membrane</location>
        <topology evidence="1">Single-pass type I membrane protein</topology>
    </subcellularLocation>
</comment>
<comment type="caution">
    <text evidence="25">The sequence shown here is derived from an EMBL/GenBank/DDBJ whole genome shotgun (WGS) entry which is preliminary data.</text>
</comment>
<dbReference type="InterPro" id="IPR013210">
    <property type="entry name" value="LRR_N_plant-typ"/>
</dbReference>
<evidence type="ECO:0000256" key="7">
    <source>
        <dbReference type="ARBA" id="ARBA00022553"/>
    </source>
</evidence>
<evidence type="ECO:0000256" key="20">
    <source>
        <dbReference type="ARBA" id="ARBA00047899"/>
    </source>
</evidence>
<keyword evidence="7" id="KW-0597">Phosphoprotein</keyword>
<organism evidence="25 26">
    <name type="scientific">Erythroxylum novogranatense</name>
    <dbReference type="NCBI Taxonomy" id="1862640"/>
    <lineage>
        <taxon>Eukaryota</taxon>
        <taxon>Viridiplantae</taxon>
        <taxon>Streptophyta</taxon>
        <taxon>Embryophyta</taxon>
        <taxon>Tracheophyta</taxon>
        <taxon>Spermatophyta</taxon>
        <taxon>Magnoliopsida</taxon>
        <taxon>eudicotyledons</taxon>
        <taxon>Gunneridae</taxon>
        <taxon>Pentapetalae</taxon>
        <taxon>rosids</taxon>
        <taxon>fabids</taxon>
        <taxon>Malpighiales</taxon>
        <taxon>Erythroxylaceae</taxon>
        <taxon>Erythroxylum</taxon>
    </lineage>
</organism>
<evidence type="ECO:0000256" key="22">
    <source>
        <dbReference type="SAM" id="Phobius"/>
    </source>
</evidence>
<keyword evidence="17 22" id="KW-0472">Membrane</keyword>
<dbReference type="Pfam" id="PF07714">
    <property type="entry name" value="PK_Tyr_Ser-Thr"/>
    <property type="match status" value="1"/>
</dbReference>
<dbReference type="Proteomes" id="UP001159364">
    <property type="component" value="Linkage Group LG09"/>
</dbReference>
<dbReference type="GO" id="GO:0004674">
    <property type="term" value="F:protein serine/threonine kinase activity"/>
    <property type="evidence" value="ECO:0007669"/>
    <property type="project" value="UniProtKB-KW"/>
</dbReference>
<dbReference type="FunFam" id="3.80.10.10:FF:000275">
    <property type="entry name" value="Leucine-rich repeat receptor-like protein kinase"/>
    <property type="match status" value="1"/>
</dbReference>
<evidence type="ECO:0000256" key="23">
    <source>
        <dbReference type="SAM" id="SignalP"/>
    </source>
</evidence>
<sequence>MKHPCANSCQLFAKLAFILLSCLSSGLDFTEAATFANESDRLALLDFKNLITQDPWKIMDSWNDSIKFCNWTCVLCSLNNGRVITLNLHSQELAGSIPPSIGNLTYLTGIIMFNNSFHGELLQELGRLMYLQHINLTYNYFQGKIPTNITNCKYLSVIAFAGNNFIGDIPYQLSPLSRLVVLELGSNNLTGTVPPWVGNFSSLVVTQNQLYGQLSTDIGLTLPKLRIFAGGVNNFTGPIPISLSNASGLVVIDFAINYFRLNFEDNSLGYWDSKDLDFILSLTNCTNLEVLGFGRNRFAGELPNIIGNMIQGRIPVGIEKLVNLNSLGLEWNNLNGTVPDIFGKLQNLQGLNLNGNGLSGVIPPSLSNLTNLERLLLEENKFEGSIPPSLGNCQSLQNLNLSTNNLNGTIPKEVISLSSISISLVLSLNSLIGAIPAAVGNLRNPMELDLSQNKFSLGSCISLESLHLEGNDFEDTVPKSLEELRGLSELDLSHNNLSGDIPAFLGRLLSLRLLNLSYNDFEGEVLKEGIFANASAFSIIGNKVCSGNPLLSLPSCSRKRNFKVVIPIAIVIVFLVVGFCSFSVFLLLKSSKKSKTTPPLKAWQGDTTYPELVSSTDNFAAENLIGSGSIGSVYRGTLWEKLVAIKVLNLEQQGALRSFADECNALRSIRHRNLLKIITAYSTTDHQGNDFKCLVFEFMSNGNLDEWLHPGADREFTEKKLSFIQRLNIAIDVASALDYLHHHCENPIVHCDLKPSNVLLDSDMVAQVGDFGLARFLLESSKNQEMTAGLKGSIGYIPLGTQNTNHHELALQYGMGGQASIVGDVYSYGILLLEIFTGKRPTESMFTGDQSIDKFVSMALPEHVMDITDQSMLLLDNETKVEGNPIIRKYHHQQDTERSLEEFLTTVMNIGLSCTSRSPAERMAMSVVVNKLHDIRDSFLKSQNLAK</sequence>
<dbReference type="InterPro" id="IPR003591">
    <property type="entry name" value="Leu-rich_rpt_typical-subtyp"/>
</dbReference>
<dbReference type="PROSITE" id="PS50011">
    <property type="entry name" value="PROTEIN_KINASE_DOM"/>
    <property type="match status" value="1"/>
</dbReference>
<feature type="transmembrane region" description="Helical" evidence="22">
    <location>
        <begin position="564"/>
        <end position="588"/>
    </location>
</feature>
<feature type="signal peptide" evidence="23">
    <location>
        <begin position="1"/>
        <end position="32"/>
    </location>
</feature>
<dbReference type="InterPro" id="IPR011009">
    <property type="entry name" value="Kinase-like_dom_sf"/>
</dbReference>
<dbReference type="SMART" id="SM00369">
    <property type="entry name" value="LRR_TYP"/>
    <property type="match status" value="6"/>
</dbReference>
<evidence type="ECO:0000256" key="18">
    <source>
        <dbReference type="ARBA" id="ARBA00023170"/>
    </source>
</evidence>
<dbReference type="PANTHER" id="PTHR27008:SF499">
    <property type="entry name" value="OS06G0581500 PROTEIN"/>
    <property type="match status" value="1"/>
</dbReference>
<evidence type="ECO:0000256" key="8">
    <source>
        <dbReference type="ARBA" id="ARBA00022614"/>
    </source>
</evidence>
<evidence type="ECO:0000256" key="11">
    <source>
        <dbReference type="ARBA" id="ARBA00022729"/>
    </source>
</evidence>
<dbReference type="InterPro" id="IPR051809">
    <property type="entry name" value="Plant_receptor-like_S/T_kinase"/>
</dbReference>
<dbReference type="AlphaFoldDB" id="A0AAV8SP02"/>
<evidence type="ECO:0000256" key="21">
    <source>
        <dbReference type="ARBA" id="ARBA00048679"/>
    </source>
</evidence>
<evidence type="ECO:0000256" key="15">
    <source>
        <dbReference type="ARBA" id="ARBA00022840"/>
    </source>
</evidence>
<evidence type="ECO:0000256" key="16">
    <source>
        <dbReference type="ARBA" id="ARBA00022989"/>
    </source>
</evidence>
<keyword evidence="5" id="KW-1003">Cell membrane</keyword>
<dbReference type="Pfam" id="PF23598">
    <property type="entry name" value="LRR_14"/>
    <property type="match status" value="1"/>
</dbReference>
<name>A0AAV8SP02_9ROSI</name>
<keyword evidence="19" id="KW-0325">Glycoprotein</keyword>
<feature type="domain" description="Protein kinase" evidence="24">
    <location>
        <begin position="619"/>
        <end position="940"/>
    </location>
</feature>
<proteinExistence type="inferred from homology"/>
<keyword evidence="18" id="KW-0675">Receptor</keyword>
<comment type="catalytic activity">
    <reaction evidence="20">
        <text>L-threonyl-[protein] + ATP = O-phospho-L-threonyl-[protein] + ADP + H(+)</text>
        <dbReference type="Rhea" id="RHEA:46608"/>
        <dbReference type="Rhea" id="RHEA-COMP:11060"/>
        <dbReference type="Rhea" id="RHEA-COMP:11605"/>
        <dbReference type="ChEBI" id="CHEBI:15378"/>
        <dbReference type="ChEBI" id="CHEBI:30013"/>
        <dbReference type="ChEBI" id="CHEBI:30616"/>
        <dbReference type="ChEBI" id="CHEBI:61977"/>
        <dbReference type="ChEBI" id="CHEBI:456216"/>
        <dbReference type="EC" id="2.7.11.1"/>
    </reaction>
</comment>
<evidence type="ECO:0000256" key="19">
    <source>
        <dbReference type="ARBA" id="ARBA00023180"/>
    </source>
</evidence>
<dbReference type="InterPro" id="IPR000719">
    <property type="entry name" value="Prot_kinase_dom"/>
</dbReference>